<accession>A0A381S8Q4</accession>
<gene>
    <name evidence="4" type="ORF">METZ01_LOCUS52545</name>
</gene>
<name>A0A381S8Q4_9ZZZZ</name>
<dbReference type="InterPro" id="IPR036135">
    <property type="entry name" value="MoeA_linker/N_sf"/>
</dbReference>
<dbReference type="Gene3D" id="3.40.980.10">
    <property type="entry name" value="MoaB/Mog-like domain"/>
    <property type="match status" value="1"/>
</dbReference>
<dbReference type="PANTHER" id="PTHR10192:SF5">
    <property type="entry name" value="GEPHYRIN"/>
    <property type="match status" value="1"/>
</dbReference>
<dbReference type="SUPFAM" id="SSF63867">
    <property type="entry name" value="MoeA C-terminal domain-like"/>
    <property type="match status" value="1"/>
</dbReference>
<protein>
    <recommendedName>
        <fullName evidence="3">MoaB/Mog domain-containing protein</fullName>
    </recommendedName>
</protein>
<dbReference type="InterPro" id="IPR001453">
    <property type="entry name" value="MoaB/Mog_dom"/>
</dbReference>
<evidence type="ECO:0000313" key="4">
    <source>
        <dbReference type="EMBL" id="SUZ99691.1"/>
    </source>
</evidence>
<dbReference type="SUPFAM" id="SSF63882">
    <property type="entry name" value="MoeA N-terminal region -like"/>
    <property type="match status" value="1"/>
</dbReference>
<dbReference type="AlphaFoldDB" id="A0A381S8Q4"/>
<dbReference type="Pfam" id="PF00994">
    <property type="entry name" value="MoCF_biosynth"/>
    <property type="match status" value="1"/>
</dbReference>
<dbReference type="Pfam" id="PF03454">
    <property type="entry name" value="MoeA_C"/>
    <property type="match status" value="1"/>
</dbReference>
<dbReference type="CDD" id="cd00887">
    <property type="entry name" value="MoeA"/>
    <property type="match status" value="1"/>
</dbReference>
<dbReference type="SMART" id="SM00852">
    <property type="entry name" value="MoCF_biosynth"/>
    <property type="match status" value="1"/>
</dbReference>
<evidence type="ECO:0000256" key="2">
    <source>
        <dbReference type="ARBA" id="ARBA00023150"/>
    </source>
</evidence>
<dbReference type="NCBIfam" id="NF045515">
    <property type="entry name" value="Glp_gephyrin"/>
    <property type="match status" value="1"/>
</dbReference>
<dbReference type="InterPro" id="IPR005111">
    <property type="entry name" value="MoeA_C_domain_IV"/>
</dbReference>
<dbReference type="GO" id="GO:0005737">
    <property type="term" value="C:cytoplasm"/>
    <property type="evidence" value="ECO:0007669"/>
    <property type="project" value="TreeGrafter"/>
</dbReference>
<evidence type="ECO:0000259" key="3">
    <source>
        <dbReference type="SMART" id="SM00852"/>
    </source>
</evidence>
<dbReference type="Pfam" id="PF03453">
    <property type="entry name" value="MoeA_N"/>
    <property type="match status" value="1"/>
</dbReference>
<dbReference type="NCBIfam" id="NF011068">
    <property type="entry name" value="PRK14498.1"/>
    <property type="match status" value="1"/>
</dbReference>
<sequence>MKQQQFLNLSTAEEAEDRFWQAVQPQPCGEEQILLENTRERILSRNVIAQHNVPFFDRSNFDGYAVRAEDTFGAQETAPVFLKLNPEVLACGVVPEKSVNPKTATIIATGGVIPRGADGVVIIENTLPIEADESGEKGIQVLKPIVPSGGISLAGSDIGAGEVVLRIGDRLGFRETGTLAALGKAKVWVWCRPKVGIISTGDELVAPGKHMELGKVFDSNATVLAHAVEEMGCEPVNFGIVPDEELRLEEVLRKALKLDFVLLSGGTSKGEGDLNYRVFEKYSNPGILVHGVALKPGKPLCLAILDGTPAAILPGFPTSATFTFSKFIAPILRTMAGLSPEQTVSVKANVPVRLNSDKGRTEFHLVHLVRNDAGYSAYSTGKGSGSITGFARADGFMEIPRNTEMVEAGEEAKIQLLGKSARPPDLMIIGSHCVGLDYLIGEMQKSGVSCKFLAVGSMGGILAAKRGECDLAGTHLLDQNSGHYNRHLLTPELHLQKGYCRSQGLLFRKDDSNFADCKSNFEKTIQKIINSPELCMINRNRGSGTRILLDRLLADQRPAGFFQEAKSHNSVAAAIAQKRADWGIAIRSVAEDLGLGFFPIQDEEYDFILPKNRLERPEVIQFLSLLGETKIRENLIKLGLKTQR</sequence>
<dbReference type="Pfam" id="PF12727">
    <property type="entry name" value="PBP_like"/>
    <property type="match status" value="1"/>
</dbReference>
<dbReference type="InterPro" id="IPR036425">
    <property type="entry name" value="MoaB/Mog-like_dom_sf"/>
</dbReference>
<comment type="pathway">
    <text evidence="1">Cofactor biosynthesis; molybdopterin biosynthesis.</text>
</comment>
<dbReference type="InterPro" id="IPR036688">
    <property type="entry name" value="MoeA_C_domain_IV_sf"/>
</dbReference>
<dbReference type="SUPFAM" id="SSF53218">
    <property type="entry name" value="Molybdenum cofactor biosynthesis proteins"/>
    <property type="match status" value="1"/>
</dbReference>
<evidence type="ECO:0000256" key="1">
    <source>
        <dbReference type="ARBA" id="ARBA00005046"/>
    </source>
</evidence>
<dbReference type="Gene3D" id="3.90.105.10">
    <property type="entry name" value="Molybdopterin biosynthesis moea protein, domain 2"/>
    <property type="match status" value="1"/>
</dbReference>
<dbReference type="InterPro" id="IPR024370">
    <property type="entry name" value="PBP_domain"/>
</dbReference>
<dbReference type="GO" id="GO:0061599">
    <property type="term" value="F:molybdopterin molybdotransferase activity"/>
    <property type="evidence" value="ECO:0007669"/>
    <property type="project" value="TreeGrafter"/>
</dbReference>
<dbReference type="PANTHER" id="PTHR10192">
    <property type="entry name" value="MOLYBDOPTERIN BIOSYNTHESIS PROTEIN"/>
    <property type="match status" value="1"/>
</dbReference>
<dbReference type="InterPro" id="IPR038987">
    <property type="entry name" value="MoeA-like"/>
</dbReference>
<dbReference type="UniPathway" id="UPA00344"/>
<dbReference type="EMBL" id="UINC01002727">
    <property type="protein sequence ID" value="SUZ99691.1"/>
    <property type="molecule type" value="Genomic_DNA"/>
</dbReference>
<reference evidence="4" key="1">
    <citation type="submission" date="2018-05" db="EMBL/GenBank/DDBJ databases">
        <authorList>
            <person name="Lanie J.A."/>
            <person name="Ng W.-L."/>
            <person name="Kazmierczak K.M."/>
            <person name="Andrzejewski T.M."/>
            <person name="Davidsen T.M."/>
            <person name="Wayne K.J."/>
            <person name="Tettelin H."/>
            <person name="Glass J.I."/>
            <person name="Rusch D."/>
            <person name="Podicherti R."/>
            <person name="Tsui H.-C.T."/>
            <person name="Winkler M.E."/>
        </authorList>
    </citation>
    <scope>NUCLEOTIDE SEQUENCE</scope>
</reference>
<dbReference type="GO" id="GO:0006777">
    <property type="term" value="P:Mo-molybdopterin cofactor biosynthetic process"/>
    <property type="evidence" value="ECO:0007669"/>
    <property type="project" value="UniProtKB-KW"/>
</dbReference>
<feature type="domain" description="MoaB/Mog" evidence="3">
    <location>
        <begin position="196"/>
        <end position="334"/>
    </location>
</feature>
<dbReference type="Gene3D" id="2.40.340.10">
    <property type="entry name" value="MoeA, C-terminal, domain IV"/>
    <property type="match status" value="1"/>
</dbReference>
<keyword evidence="2" id="KW-0501">Molybdenum cofactor biosynthesis</keyword>
<dbReference type="InterPro" id="IPR005110">
    <property type="entry name" value="MoeA_linker/N"/>
</dbReference>
<dbReference type="Gene3D" id="2.170.190.11">
    <property type="entry name" value="Molybdopterin biosynthesis moea protein, domain 3"/>
    <property type="match status" value="1"/>
</dbReference>
<organism evidence="4">
    <name type="scientific">marine metagenome</name>
    <dbReference type="NCBI Taxonomy" id="408172"/>
    <lineage>
        <taxon>unclassified sequences</taxon>
        <taxon>metagenomes</taxon>
        <taxon>ecological metagenomes</taxon>
    </lineage>
</organism>
<proteinExistence type="predicted"/>
<dbReference type="NCBIfam" id="TIGR00177">
    <property type="entry name" value="molyb_syn"/>
    <property type="match status" value="1"/>
</dbReference>